<organism evidence="2 3">
    <name type="scientific">Linum trigynum</name>
    <dbReference type="NCBI Taxonomy" id="586398"/>
    <lineage>
        <taxon>Eukaryota</taxon>
        <taxon>Viridiplantae</taxon>
        <taxon>Streptophyta</taxon>
        <taxon>Embryophyta</taxon>
        <taxon>Tracheophyta</taxon>
        <taxon>Spermatophyta</taxon>
        <taxon>Magnoliopsida</taxon>
        <taxon>eudicotyledons</taxon>
        <taxon>Gunneridae</taxon>
        <taxon>Pentapetalae</taxon>
        <taxon>rosids</taxon>
        <taxon>fabids</taxon>
        <taxon>Malpighiales</taxon>
        <taxon>Linaceae</taxon>
        <taxon>Linum</taxon>
    </lineage>
</organism>
<dbReference type="Gene3D" id="2.40.70.10">
    <property type="entry name" value="Acid Proteases"/>
    <property type="match status" value="1"/>
</dbReference>
<dbReference type="Proteomes" id="UP001497516">
    <property type="component" value="Chromosome 4"/>
</dbReference>
<protein>
    <recommendedName>
        <fullName evidence="4">Aspartic peptidase DDI1-type domain-containing protein</fullName>
    </recommendedName>
</protein>
<keyword evidence="3" id="KW-1185">Reference proteome</keyword>
<dbReference type="PANTHER" id="PTHR33067:SF35">
    <property type="entry name" value="ASPARTIC PEPTIDASE DDI1-TYPE DOMAIN-CONTAINING PROTEIN"/>
    <property type="match status" value="1"/>
</dbReference>
<reference evidence="2 3" key="1">
    <citation type="submission" date="2024-04" db="EMBL/GenBank/DDBJ databases">
        <authorList>
            <person name="Fracassetti M."/>
        </authorList>
    </citation>
    <scope>NUCLEOTIDE SEQUENCE [LARGE SCALE GENOMIC DNA]</scope>
</reference>
<dbReference type="InterPro" id="IPR021109">
    <property type="entry name" value="Peptidase_aspartic_dom_sf"/>
</dbReference>
<proteinExistence type="predicted"/>
<dbReference type="PANTHER" id="PTHR33067">
    <property type="entry name" value="RNA-DIRECTED DNA POLYMERASE-RELATED"/>
    <property type="match status" value="1"/>
</dbReference>
<accession>A0AAV2E8E8</accession>
<evidence type="ECO:0008006" key="4">
    <source>
        <dbReference type="Google" id="ProtNLM"/>
    </source>
</evidence>
<evidence type="ECO:0000313" key="3">
    <source>
        <dbReference type="Proteomes" id="UP001497516"/>
    </source>
</evidence>
<evidence type="ECO:0000313" key="2">
    <source>
        <dbReference type="EMBL" id="CAL1381805.1"/>
    </source>
</evidence>
<evidence type="ECO:0000256" key="1">
    <source>
        <dbReference type="SAM" id="MobiDB-lite"/>
    </source>
</evidence>
<gene>
    <name evidence="2" type="ORF">LTRI10_LOCUS23160</name>
</gene>
<sequence>MDVATTKFTSVEAGLRSHQTSLLSLEVQISNLTGILTERPNGALPSQTVVNPKDHAGENALQVRSVKVVPEVATNEVMEKEDTNKEVTNPKKGEGKPSRNERKAARKALPVDGYTSPLPYPTRMYKERLENKRGGFMEMHRNLHLNIPFLEAMAQMPRYGKYRKGFLTKKPMLEGLAKVTLGEECSAYLLDRLPKKRSDPSSFTIPLDIGNHHIDNALADLGASVNVMPYKLFKKLEVGELNTSKLSIILADRSVISSRDIVEDMMVRVGKFCYPADFVILDISEDSDMPLILGRPFLATSKELIDVNEGTLILRDGKERIKLEIDPRIRSDEVKGVVSNDVNESGGEPL</sequence>
<name>A0AAV2E8E8_9ROSI</name>
<feature type="compositionally biased region" description="Basic and acidic residues" evidence="1">
    <location>
        <begin position="77"/>
        <end position="103"/>
    </location>
</feature>
<dbReference type="CDD" id="cd00303">
    <property type="entry name" value="retropepsin_like"/>
    <property type="match status" value="1"/>
</dbReference>
<dbReference type="EMBL" id="OZ034817">
    <property type="protein sequence ID" value="CAL1381805.1"/>
    <property type="molecule type" value="Genomic_DNA"/>
</dbReference>
<dbReference type="AlphaFoldDB" id="A0AAV2E8E8"/>
<feature type="region of interest" description="Disordered" evidence="1">
    <location>
        <begin position="75"/>
        <end position="106"/>
    </location>
</feature>